<dbReference type="RefSeq" id="WP_378160793.1">
    <property type="nucleotide sequence ID" value="NZ_JBHSBU010000001.1"/>
</dbReference>
<keyword evidence="2" id="KW-1185">Reference proteome</keyword>
<dbReference type="InterPro" id="IPR016893">
    <property type="entry name" value="UCP028589"/>
</dbReference>
<comment type="caution">
    <text evidence="1">The sequence shown here is derived from an EMBL/GenBank/DDBJ whole genome shotgun (WGS) entry which is preliminary data.</text>
</comment>
<sequence length="258" mass="28780">MTPLIDRKTEYYQGQGSAYVAEVVNGVPGKFRHLGNLASLNVTQKRNVSKHKESQSGMGMTDLVLYDDPEIEIEIPLQKLNVANLLWMVKGSAHELPERTSTDEAFEAGLVAGDLIRLPYPNVSDVQIVDSSAAPKTLELGKHYLFSQQGMVEFLDLDGFTQPLKRSYKAGKATRVAMLTDTEREHWLRFEGLNRARSNEPLLIEYYRIQTDLADKLDLITDKLAEFTVKAQALSDPTKPLTGEYGQFGSITKMAKAA</sequence>
<accession>A0ABV8MLU4</accession>
<reference evidence="2" key="1">
    <citation type="journal article" date="2019" name="Int. J. Syst. Evol. Microbiol.">
        <title>The Global Catalogue of Microorganisms (GCM) 10K type strain sequencing project: providing services to taxonomists for standard genome sequencing and annotation.</title>
        <authorList>
            <consortium name="The Broad Institute Genomics Platform"/>
            <consortium name="The Broad Institute Genome Sequencing Center for Infectious Disease"/>
            <person name="Wu L."/>
            <person name="Ma J."/>
        </authorList>
    </citation>
    <scope>NUCLEOTIDE SEQUENCE [LARGE SCALE GENOMIC DNA]</scope>
    <source>
        <strain evidence="2">LMG 29894</strain>
    </source>
</reference>
<proteinExistence type="predicted"/>
<organism evidence="1 2">
    <name type="scientific">Chitinimonas lacunae</name>
    <dbReference type="NCBI Taxonomy" id="1963018"/>
    <lineage>
        <taxon>Bacteria</taxon>
        <taxon>Pseudomonadati</taxon>
        <taxon>Pseudomonadota</taxon>
        <taxon>Betaproteobacteria</taxon>
        <taxon>Neisseriales</taxon>
        <taxon>Chitinibacteraceae</taxon>
        <taxon>Chitinimonas</taxon>
    </lineage>
</organism>
<gene>
    <name evidence="1" type="ORF">ACFOW7_02825</name>
</gene>
<dbReference type="Proteomes" id="UP001595791">
    <property type="component" value="Unassembled WGS sequence"/>
</dbReference>
<evidence type="ECO:0000313" key="2">
    <source>
        <dbReference type="Proteomes" id="UP001595791"/>
    </source>
</evidence>
<dbReference type="EMBL" id="JBHSBU010000001">
    <property type="protein sequence ID" value="MFC4158286.1"/>
    <property type="molecule type" value="Genomic_DNA"/>
</dbReference>
<dbReference type="PIRSF" id="PIRSF028589">
    <property type="entry name" value="UCP028589"/>
    <property type="match status" value="1"/>
</dbReference>
<evidence type="ECO:0000313" key="1">
    <source>
        <dbReference type="EMBL" id="MFC4158286.1"/>
    </source>
</evidence>
<name>A0ABV8MLU4_9NEIS</name>
<protein>
    <submittedName>
        <fullName evidence="1">Uncharacterized protein</fullName>
    </submittedName>
</protein>